<dbReference type="OrthoDB" id="6667397at2"/>
<dbReference type="InterPro" id="IPR011990">
    <property type="entry name" value="TPR-like_helical_dom_sf"/>
</dbReference>
<dbReference type="EMBL" id="CP029397">
    <property type="protein sequence ID" value="AWL30175.1"/>
    <property type="molecule type" value="Genomic_DNA"/>
</dbReference>
<dbReference type="InterPro" id="IPR050767">
    <property type="entry name" value="Sel1_AlgK"/>
</dbReference>
<dbReference type="AlphaFoldDB" id="A0A2S2FHA6"/>
<dbReference type="KEGG" id="adv:DJ533_17210"/>
<name>A0A2S2FHA6_9GAMM</name>
<evidence type="ECO:0000313" key="1">
    <source>
        <dbReference type="EMBL" id="AWL30175.1"/>
    </source>
</evidence>
<dbReference type="SMART" id="SM00671">
    <property type="entry name" value="SEL1"/>
    <property type="match status" value="7"/>
</dbReference>
<reference evidence="1" key="1">
    <citation type="submission" date="2019-08" db="EMBL/GenBank/DDBJ databases">
        <title>The complete genome of Acinetobacter defluvii strain WCHAD010030.</title>
        <authorList>
            <person name="Hu Y."/>
            <person name="Qin J."/>
            <person name="Feng Y."/>
            <person name="Zong Z."/>
        </authorList>
    </citation>
    <scope>NUCLEOTIDE SEQUENCE</scope>
    <source>
        <strain evidence="1">WCHA30</strain>
    </source>
</reference>
<proteinExistence type="predicted"/>
<dbReference type="Gene3D" id="1.25.40.10">
    <property type="entry name" value="Tetratricopeptide repeat domain"/>
    <property type="match status" value="1"/>
</dbReference>
<organism evidence="1 2">
    <name type="scientific">Acinetobacter defluvii</name>
    <dbReference type="NCBI Taxonomy" id="1871111"/>
    <lineage>
        <taxon>Bacteria</taxon>
        <taxon>Pseudomonadati</taxon>
        <taxon>Pseudomonadota</taxon>
        <taxon>Gammaproteobacteria</taxon>
        <taxon>Moraxellales</taxon>
        <taxon>Moraxellaceae</taxon>
        <taxon>Acinetobacter</taxon>
    </lineage>
</organism>
<dbReference type="PANTHER" id="PTHR11102:SF160">
    <property type="entry name" value="ERAD-ASSOCIATED E3 UBIQUITIN-PROTEIN LIGASE COMPONENT HRD3"/>
    <property type="match status" value="1"/>
</dbReference>
<gene>
    <name evidence="1" type="ORF">DJ533_17210</name>
</gene>
<dbReference type="Proteomes" id="UP000245977">
    <property type="component" value="Chromosome"/>
</dbReference>
<dbReference type="Pfam" id="PF08238">
    <property type="entry name" value="Sel1"/>
    <property type="match status" value="7"/>
</dbReference>
<dbReference type="InterPro" id="IPR006597">
    <property type="entry name" value="Sel1-like"/>
</dbReference>
<sequence>MSDIKIDNQSSLQSKNTVVDGDDHAANYQHVLELEKIGFAQSNQDAQHRVDLLVNASNNSFAAASTRLGQWHLIGHYLPQDIGSSILFFQHAAQLGDALAMVELAHIGLQSLSPNVSAEQGLEYLKQAVDLNHPEAIYASALHILENNADAALNLLIHNYQHNQHELSLKACIENSVFDQNIVIEKLEDLAQNDSFASALLAFQYFKQGNDKKAFKYAQKAQEQNDAYGCYVRALIEEKDPKGDPNVAYEFLMKAAQLGHIEASYWVGIQNLAKADGVRDEAEKIQLNKQACQFLQFAALHGHSAAKFSYGQCLRMGIGAEKNPEYGIQWLGQAAQQGNADAQFELAMLLNLDDPRHLPLLTAAAKNAHVQAMLCMAIHEQRQQQFVQAIQWLDLAQQANSARASYLLAQMYREGQGVESDLKYTVELLVKAADGGDVDAYFELYQAYSQGLGIRKNKKNAEKYLTLAQQNQHIQACAIA</sequence>
<dbReference type="STRING" id="1871111.GCA_001704615_03037"/>
<dbReference type="PANTHER" id="PTHR11102">
    <property type="entry name" value="SEL-1-LIKE PROTEIN"/>
    <property type="match status" value="1"/>
</dbReference>
<dbReference type="RefSeq" id="WP_065993746.1">
    <property type="nucleotide sequence ID" value="NZ_CP029397.2"/>
</dbReference>
<accession>A0A2S2FHA6</accession>
<dbReference type="SUPFAM" id="SSF81901">
    <property type="entry name" value="HCP-like"/>
    <property type="match status" value="3"/>
</dbReference>
<evidence type="ECO:0000313" key="2">
    <source>
        <dbReference type="Proteomes" id="UP000245977"/>
    </source>
</evidence>
<keyword evidence="2" id="KW-1185">Reference proteome</keyword>
<protein>
    <submittedName>
        <fullName evidence="1">Sel1 repeat family protein</fullName>
    </submittedName>
</protein>